<dbReference type="InterPro" id="IPR036259">
    <property type="entry name" value="MFS_trans_sf"/>
</dbReference>
<dbReference type="EMBL" id="LSSK01000237">
    <property type="protein sequence ID" value="OMH84204.1"/>
    <property type="molecule type" value="Genomic_DNA"/>
</dbReference>
<feature type="transmembrane region" description="Helical" evidence="6">
    <location>
        <begin position="201"/>
        <end position="225"/>
    </location>
</feature>
<dbReference type="PANTHER" id="PTHR43791:SF36">
    <property type="entry name" value="TRANSPORTER, PUTATIVE (AFU_ORTHOLOGUE AFUA_6G08340)-RELATED"/>
    <property type="match status" value="1"/>
</dbReference>
<evidence type="ECO:0000313" key="9">
    <source>
        <dbReference type="Proteomes" id="UP000188320"/>
    </source>
</evidence>
<dbReference type="GO" id="GO:0016020">
    <property type="term" value="C:membrane"/>
    <property type="evidence" value="ECO:0007669"/>
    <property type="project" value="UniProtKB-SubCell"/>
</dbReference>
<dbReference type="SUPFAM" id="SSF103473">
    <property type="entry name" value="MFS general substrate transporter"/>
    <property type="match status" value="1"/>
</dbReference>
<feature type="transmembrane region" description="Helical" evidence="6">
    <location>
        <begin position="273"/>
        <end position="298"/>
    </location>
</feature>
<evidence type="ECO:0000256" key="5">
    <source>
        <dbReference type="ARBA" id="ARBA00023136"/>
    </source>
</evidence>
<evidence type="ECO:0000256" key="3">
    <source>
        <dbReference type="ARBA" id="ARBA00022692"/>
    </source>
</evidence>
<feature type="transmembrane region" description="Helical" evidence="6">
    <location>
        <begin position="363"/>
        <end position="386"/>
    </location>
</feature>
<reference evidence="9" key="1">
    <citation type="submission" date="2017-01" db="EMBL/GenBank/DDBJ databases">
        <authorList>
            <person name="Wang Y."/>
            <person name="White M."/>
            <person name="Kvist S."/>
            <person name="Moncalvo J.-M."/>
        </authorList>
    </citation>
    <scope>NUCLEOTIDE SEQUENCE [LARGE SCALE GENOMIC DNA]</scope>
    <source>
        <strain evidence="9">COL-18-3</strain>
    </source>
</reference>
<comment type="subcellular location">
    <subcellularLocation>
        <location evidence="1">Membrane</location>
        <topology evidence="1">Multi-pass membrane protein</topology>
    </subcellularLocation>
</comment>
<evidence type="ECO:0000256" key="1">
    <source>
        <dbReference type="ARBA" id="ARBA00004141"/>
    </source>
</evidence>
<dbReference type="Pfam" id="PF07690">
    <property type="entry name" value="MFS_1"/>
    <property type="match status" value="1"/>
</dbReference>
<protein>
    <submittedName>
        <fullName evidence="8">Putative transporter</fullName>
    </submittedName>
</protein>
<accession>A0A1R1PTD7</accession>
<feature type="transmembrane region" description="Helical" evidence="6">
    <location>
        <begin position="398"/>
        <end position="416"/>
    </location>
</feature>
<dbReference type="GO" id="GO:0022857">
    <property type="term" value="F:transmembrane transporter activity"/>
    <property type="evidence" value="ECO:0007669"/>
    <property type="project" value="InterPro"/>
</dbReference>
<feature type="transmembrane region" description="Helical" evidence="6">
    <location>
        <begin position="174"/>
        <end position="195"/>
    </location>
</feature>
<sequence>MNKQETVINVGEVRDEEKMEVNKAVHFSDAEMATIRRGIRKADFRVIPIMYLLYLASAMDRGNVGTAMINGMVQKLNLSPADQGNVTSLLFVTYIALEPFSNVLLKRTRPSIWFPILSIGWAIACMCLAAATNATQAIIIRLIIGGFEAGFTPGLITYMAYWYTREELGPRMSIMFSALPASGIVNLLYGALVLIKINNLIPYQSIFIFGGLLTLLVGIASIFMIQDYPEQVKFLTEEERALIVKRLNASQGSAAKSRISIKSIIETLLDWRVWAFALLNMSRNNALSIIGFIGPTIIRGLKYSSSTSTFLTAIVSVIGVIGAVVFAFFFKKTKYWIRILTLDLFSALSLAIVAYATNSKLRLAFLFIGGFPIFAVVPITMSWMSVNSGSTQKRALSSAAYMMVGSAAGMVTPYLFTTKTAPKFVTGYAYAFSLYGVSLIMVFLLTVSFKRANKQRDSNPKDVSHLSSEEQRAMHDFHPNFRYMI</sequence>
<feature type="domain" description="Major facilitator superfamily (MFS) profile" evidence="7">
    <location>
        <begin position="46"/>
        <end position="454"/>
    </location>
</feature>
<evidence type="ECO:0000256" key="6">
    <source>
        <dbReference type="SAM" id="Phobius"/>
    </source>
</evidence>
<feature type="transmembrane region" description="Helical" evidence="6">
    <location>
        <begin position="138"/>
        <end position="162"/>
    </location>
</feature>
<feature type="transmembrane region" description="Helical" evidence="6">
    <location>
        <begin position="112"/>
        <end position="132"/>
    </location>
</feature>
<feature type="transmembrane region" description="Helical" evidence="6">
    <location>
        <begin position="86"/>
        <end position="105"/>
    </location>
</feature>
<keyword evidence="9" id="KW-1185">Reference proteome</keyword>
<dbReference type="AlphaFoldDB" id="A0A1R1PTD7"/>
<feature type="transmembrane region" description="Helical" evidence="6">
    <location>
        <begin position="42"/>
        <end position="59"/>
    </location>
</feature>
<evidence type="ECO:0000256" key="4">
    <source>
        <dbReference type="ARBA" id="ARBA00022989"/>
    </source>
</evidence>
<gene>
    <name evidence="8" type="ORF">AX774_g2281</name>
</gene>
<dbReference type="PROSITE" id="PS50850">
    <property type="entry name" value="MFS"/>
    <property type="match status" value="1"/>
</dbReference>
<feature type="transmembrane region" description="Helical" evidence="6">
    <location>
        <begin position="337"/>
        <end position="357"/>
    </location>
</feature>
<dbReference type="InterPro" id="IPR020846">
    <property type="entry name" value="MFS_dom"/>
</dbReference>
<proteinExistence type="predicted"/>
<feature type="transmembrane region" description="Helical" evidence="6">
    <location>
        <begin position="310"/>
        <end position="330"/>
    </location>
</feature>
<keyword evidence="2" id="KW-0813">Transport</keyword>
<comment type="caution">
    <text evidence="8">The sequence shown here is derived from an EMBL/GenBank/DDBJ whole genome shotgun (WGS) entry which is preliminary data.</text>
</comment>
<keyword evidence="5 6" id="KW-0472">Membrane</keyword>
<evidence type="ECO:0000259" key="7">
    <source>
        <dbReference type="PROSITE" id="PS50850"/>
    </source>
</evidence>
<dbReference type="InterPro" id="IPR011701">
    <property type="entry name" value="MFS"/>
</dbReference>
<dbReference type="Gene3D" id="1.20.1250.20">
    <property type="entry name" value="MFS general substrate transporter like domains"/>
    <property type="match status" value="2"/>
</dbReference>
<feature type="transmembrane region" description="Helical" evidence="6">
    <location>
        <begin position="428"/>
        <end position="449"/>
    </location>
</feature>
<evidence type="ECO:0000256" key="2">
    <source>
        <dbReference type="ARBA" id="ARBA00022448"/>
    </source>
</evidence>
<keyword evidence="3 6" id="KW-0812">Transmembrane</keyword>
<organism evidence="8 9">
    <name type="scientific">Zancudomyces culisetae</name>
    <name type="common">Gut fungus</name>
    <name type="synonym">Smittium culisetae</name>
    <dbReference type="NCBI Taxonomy" id="1213189"/>
    <lineage>
        <taxon>Eukaryota</taxon>
        <taxon>Fungi</taxon>
        <taxon>Fungi incertae sedis</taxon>
        <taxon>Zoopagomycota</taxon>
        <taxon>Kickxellomycotina</taxon>
        <taxon>Harpellomycetes</taxon>
        <taxon>Harpellales</taxon>
        <taxon>Legeriomycetaceae</taxon>
        <taxon>Zancudomyces</taxon>
    </lineage>
</organism>
<evidence type="ECO:0000313" key="8">
    <source>
        <dbReference type="EMBL" id="OMH84204.1"/>
    </source>
</evidence>
<dbReference type="OrthoDB" id="2962993at2759"/>
<dbReference type="PANTHER" id="PTHR43791">
    <property type="entry name" value="PERMEASE-RELATED"/>
    <property type="match status" value="1"/>
</dbReference>
<keyword evidence="4 6" id="KW-1133">Transmembrane helix</keyword>
<name>A0A1R1PTD7_ZANCU</name>
<dbReference type="Proteomes" id="UP000188320">
    <property type="component" value="Unassembled WGS sequence"/>
</dbReference>